<dbReference type="GO" id="GO:0030295">
    <property type="term" value="F:protein kinase activator activity"/>
    <property type="evidence" value="ECO:0007669"/>
    <property type="project" value="TreeGrafter"/>
</dbReference>
<dbReference type="InterPro" id="IPR029016">
    <property type="entry name" value="GAF-like_dom_sf"/>
</dbReference>
<evidence type="ECO:0000256" key="6">
    <source>
        <dbReference type="ARBA" id="ARBA00022777"/>
    </source>
</evidence>
<keyword evidence="7" id="KW-0067">ATP-binding</keyword>
<feature type="compositionally biased region" description="Basic and acidic residues" evidence="9">
    <location>
        <begin position="149"/>
        <end position="185"/>
    </location>
</feature>
<keyword evidence="4" id="KW-0808">Transferase</keyword>
<evidence type="ECO:0000256" key="2">
    <source>
        <dbReference type="ARBA" id="ARBA00012438"/>
    </source>
</evidence>
<evidence type="ECO:0000259" key="10">
    <source>
        <dbReference type="PROSITE" id="PS50109"/>
    </source>
</evidence>
<evidence type="ECO:0000256" key="1">
    <source>
        <dbReference type="ARBA" id="ARBA00000085"/>
    </source>
</evidence>
<dbReference type="STRING" id="1890683.A0A427YFR1"/>
<evidence type="ECO:0000256" key="9">
    <source>
        <dbReference type="SAM" id="MobiDB-lite"/>
    </source>
</evidence>
<dbReference type="PANTHER" id="PTHR42878:SF7">
    <property type="entry name" value="SENSOR HISTIDINE KINASE GLRK"/>
    <property type="match status" value="1"/>
</dbReference>
<dbReference type="InterPro" id="IPR050351">
    <property type="entry name" value="BphY/WalK/GraS-like"/>
</dbReference>
<evidence type="ECO:0000256" key="4">
    <source>
        <dbReference type="ARBA" id="ARBA00022679"/>
    </source>
</evidence>
<dbReference type="SMART" id="SM00387">
    <property type="entry name" value="HATPase_c"/>
    <property type="match status" value="1"/>
</dbReference>
<feature type="compositionally biased region" description="Basic residues" evidence="9">
    <location>
        <begin position="1300"/>
        <end position="1320"/>
    </location>
</feature>
<evidence type="ECO:0000256" key="5">
    <source>
        <dbReference type="ARBA" id="ARBA00022741"/>
    </source>
</evidence>
<comment type="catalytic activity">
    <reaction evidence="1">
        <text>ATP + protein L-histidine = ADP + protein N-phospho-L-histidine.</text>
        <dbReference type="EC" id="2.7.13.3"/>
    </reaction>
</comment>
<organism evidence="11 12">
    <name type="scientific">Saitozyma podzolica</name>
    <dbReference type="NCBI Taxonomy" id="1890683"/>
    <lineage>
        <taxon>Eukaryota</taxon>
        <taxon>Fungi</taxon>
        <taxon>Dikarya</taxon>
        <taxon>Basidiomycota</taxon>
        <taxon>Agaricomycotina</taxon>
        <taxon>Tremellomycetes</taxon>
        <taxon>Tremellales</taxon>
        <taxon>Trimorphomycetaceae</taxon>
        <taxon>Saitozyma</taxon>
    </lineage>
</organism>
<dbReference type="GO" id="GO:0005524">
    <property type="term" value="F:ATP binding"/>
    <property type="evidence" value="ECO:0007669"/>
    <property type="project" value="UniProtKB-KW"/>
</dbReference>
<proteinExistence type="predicted"/>
<keyword evidence="3" id="KW-0597">Phosphoprotein</keyword>
<feature type="compositionally biased region" description="Acidic residues" evidence="9">
    <location>
        <begin position="186"/>
        <end position="203"/>
    </location>
</feature>
<dbReference type="InterPro" id="IPR003594">
    <property type="entry name" value="HATPase_dom"/>
</dbReference>
<sequence length="1320" mass="143724">MEQTGATSPGAGNSVGRPQGRPRTRYVVGDFDHHNFAGPSSSPSPPLAELAEQLRQASIDTPAKELVALLRMSGTDFRPSNSAASSNSHPASTILTVPTIVPRPSVIATEDTTDTDYKDYHPDISTAGPSNQDPSIPNVPPDELLPTDTAREEERRRRFKESKRNQRQEQEDHRMTRVHLRQLEKDQEEAEEDAAQMDADVEDGGTRRGRASKEGSTRRLQKAELAKVGKAFSHVSSDDKDNPSDHPSPIESVIPSIFTNSVDAGLLESGTNTTPSAPHPDLTFDHVAERQRIREFYESHGFLPAPKQTPDALHRRLRAIRRLGLEKPDQYHKQTLNRFTRLAVSIFKSKVAVVSVIGREQQTFLSEIGFGQDSTNLETSFCCHTVIGRGEQCMVVPNAAKDWRFRNNPFTAAGQGPLQFYAGAPLRIGKGSKAAVIGSICIIDDKPRSFNEAERTLLMDLADCVLELLYSRQASIESAKLHQISVDFLRRSLKNRPTERAGQSRPSGTGTTSSSSTGKCKEGADRHESDEEIDVYDAACREIRMALDAYAVAVVDLSQFHLFYPAYQNSSTGGTSTRVGSTCSPTNWSGSGTPSSRPKGAAPKPSTDSMLTDDRDRAKDTYSVIDPLAPSRSPQVLFIPSRPSNFKAPKQSGPDDVSPRILGVKPDSCVQAACGAGIQLRERWLCLQLHFVAGHAQDHLRLHRQQRQGTETSMAMPVFGFDSQVAFAVAACWTDPLYTYPAGAMQFVETIAGSLLASVMKERLHQAERAQLNFAAAASHELRTPLHQINAAAALIRDSLCATMGESSSEENLDPSAASAPTSPRRPPPTPVAVSLEDRIEALAQLEIIETNGLALGHILENIIDTLDIGRMSEGLDGNGDLQPSVPAKSGGRVSDFSGVLESIIKDAVDLETKSRSVAGTKSLEDVEVILEVSPRLRGRWLMTDDAGPLARALGKIIHNACKFTDKGYVHVTVQDASPDAVLPPEYDNSIKMSTVMIDIKDSGRGMSAEFLDVEVLRPFSKADPFMPGTGLGLGLAKRMIEILGGKLVISSSLGKGTLVHVEIPLHLLNEDNEFDQEGMDDNADEPPQPRSPIRQDGIYLTGFDSADPGVRRVGRSLLRQLKLLFCRVVDNIRFASLIVLPEGSLTDEELAQLASSARPNVEIIYLVPPTYHRASPRLAASAPSAAASAAECLSRIPTTRLFRPLRPSVVRRITQPAERPPPPHENYVSPVVGGEGARWDDHGGRRGSISGPTDEGEELVPSPPHGPRSHISDDIDHDHLTSPEWMSSELSSGPPAPRSHSRAGNHKLSKSRRRDRTPR</sequence>
<feature type="compositionally biased region" description="Low complexity" evidence="9">
    <location>
        <begin position="507"/>
        <end position="518"/>
    </location>
</feature>
<dbReference type="SUPFAM" id="SSF55874">
    <property type="entry name" value="ATPase domain of HSP90 chaperone/DNA topoisomerase II/histidine kinase"/>
    <property type="match status" value="1"/>
</dbReference>
<dbReference type="EMBL" id="RSCD01000012">
    <property type="protein sequence ID" value="RSH89900.1"/>
    <property type="molecule type" value="Genomic_DNA"/>
</dbReference>
<keyword evidence="5" id="KW-0547">Nucleotide-binding</keyword>
<feature type="region of interest" description="Disordered" evidence="9">
    <location>
        <begin position="109"/>
        <end position="254"/>
    </location>
</feature>
<feature type="compositionally biased region" description="Basic and acidic residues" evidence="9">
    <location>
        <begin position="1271"/>
        <end position="1282"/>
    </location>
</feature>
<dbReference type="EC" id="2.7.13.3" evidence="2"/>
<feature type="domain" description="Histidine kinase" evidence="10">
    <location>
        <begin position="777"/>
        <end position="1068"/>
    </location>
</feature>
<dbReference type="InterPro" id="IPR005467">
    <property type="entry name" value="His_kinase_dom"/>
</dbReference>
<accession>A0A427YFR1</accession>
<feature type="region of interest" description="Disordered" evidence="9">
    <location>
        <begin position="1"/>
        <end position="48"/>
    </location>
</feature>
<feature type="region of interest" description="Disordered" evidence="9">
    <location>
        <begin position="495"/>
        <end position="528"/>
    </location>
</feature>
<dbReference type="InterPro" id="IPR003661">
    <property type="entry name" value="HisK_dim/P_dom"/>
</dbReference>
<dbReference type="GO" id="GO:0007234">
    <property type="term" value="P:osmosensory signaling via phosphorelay pathway"/>
    <property type="evidence" value="ECO:0007669"/>
    <property type="project" value="TreeGrafter"/>
</dbReference>
<dbReference type="InterPro" id="IPR004358">
    <property type="entry name" value="Sig_transdc_His_kin-like_C"/>
</dbReference>
<dbReference type="OrthoDB" id="21225at2759"/>
<feature type="compositionally biased region" description="Polar residues" evidence="9">
    <location>
        <begin position="583"/>
        <end position="596"/>
    </location>
</feature>
<evidence type="ECO:0000313" key="11">
    <source>
        <dbReference type="EMBL" id="RSH89900.1"/>
    </source>
</evidence>
<dbReference type="GO" id="GO:0000155">
    <property type="term" value="F:phosphorelay sensor kinase activity"/>
    <property type="evidence" value="ECO:0007669"/>
    <property type="project" value="InterPro"/>
</dbReference>
<evidence type="ECO:0000256" key="3">
    <source>
        <dbReference type="ARBA" id="ARBA00022553"/>
    </source>
</evidence>
<evidence type="ECO:0000256" key="8">
    <source>
        <dbReference type="ARBA" id="ARBA00023012"/>
    </source>
</evidence>
<dbReference type="Gene3D" id="3.30.450.40">
    <property type="match status" value="1"/>
</dbReference>
<dbReference type="InterPro" id="IPR036097">
    <property type="entry name" value="HisK_dim/P_sf"/>
</dbReference>
<feature type="region of interest" description="Disordered" evidence="9">
    <location>
        <begin position="570"/>
        <end position="616"/>
    </location>
</feature>
<dbReference type="GO" id="GO:0000156">
    <property type="term" value="F:phosphorelay response regulator activity"/>
    <property type="evidence" value="ECO:0007669"/>
    <property type="project" value="TreeGrafter"/>
</dbReference>
<feature type="compositionally biased region" description="Basic and acidic residues" evidence="9">
    <location>
        <begin position="519"/>
        <end position="528"/>
    </location>
</feature>
<feature type="compositionally biased region" description="Acidic residues" evidence="9">
    <location>
        <begin position="1076"/>
        <end position="1085"/>
    </location>
</feature>
<feature type="compositionally biased region" description="Polar residues" evidence="9">
    <location>
        <begin position="1"/>
        <end position="11"/>
    </location>
</feature>
<feature type="compositionally biased region" description="Low complexity" evidence="9">
    <location>
        <begin position="570"/>
        <end position="582"/>
    </location>
</feature>
<dbReference type="Gene3D" id="3.30.565.10">
    <property type="entry name" value="Histidine kinase-like ATPase, C-terminal domain"/>
    <property type="match status" value="1"/>
</dbReference>
<name>A0A427YFR1_9TREE</name>
<dbReference type="SUPFAM" id="SSF55781">
    <property type="entry name" value="GAF domain-like"/>
    <property type="match status" value="1"/>
</dbReference>
<evidence type="ECO:0000313" key="12">
    <source>
        <dbReference type="Proteomes" id="UP000279259"/>
    </source>
</evidence>
<keyword evidence="8" id="KW-0902">Two-component regulatory system</keyword>
<keyword evidence="6" id="KW-0418">Kinase</keyword>
<comment type="caution">
    <text evidence="11">The sequence shown here is derived from an EMBL/GenBank/DDBJ whole genome shotgun (WGS) entry which is preliminary data.</text>
</comment>
<reference evidence="11 12" key="1">
    <citation type="submission" date="2018-11" db="EMBL/GenBank/DDBJ databases">
        <title>Genome sequence of Saitozyma podzolica DSM 27192.</title>
        <authorList>
            <person name="Aliyu H."/>
            <person name="Gorte O."/>
            <person name="Ochsenreither K."/>
        </authorList>
    </citation>
    <scope>NUCLEOTIDE SEQUENCE [LARGE SCALE GENOMIC DNA]</scope>
    <source>
        <strain evidence="11 12">DSM 27192</strain>
    </source>
</reference>
<dbReference type="Pfam" id="PF02518">
    <property type="entry name" value="HATPase_c"/>
    <property type="match status" value="1"/>
</dbReference>
<dbReference type="Proteomes" id="UP000279259">
    <property type="component" value="Unassembled WGS sequence"/>
</dbReference>
<feature type="compositionally biased region" description="Basic and acidic residues" evidence="9">
    <location>
        <begin position="211"/>
        <end position="227"/>
    </location>
</feature>
<evidence type="ECO:0000256" key="7">
    <source>
        <dbReference type="ARBA" id="ARBA00022840"/>
    </source>
</evidence>
<dbReference type="InterPro" id="IPR036890">
    <property type="entry name" value="HATPase_C_sf"/>
</dbReference>
<feature type="region of interest" description="Disordered" evidence="9">
    <location>
        <begin position="806"/>
        <end position="832"/>
    </location>
</feature>
<feature type="region of interest" description="Disordered" evidence="9">
    <location>
        <begin position="1076"/>
        <end position="1097"/>
    </location>
</feature>
<feature type="region of interest" description="Disordered" evidence="9">
    <location>
        <begin position="1214"/>
        <end position="1320"/>
    </location>
</feature>
<dbReference type="PRINTS" id="PR00344">
    <property type="entry name" value="BCTRLSENSOR"/>
</dbReference>
<dbReference type="PANTHER" id="PTHR42878">
    <property type="entry name" value="TWO-COMPONENT HISTIDINE KINASE"/>
    <property type="match status" value="1"/>
</dbReference>
<dbReference type="PROSITE" id="PS50109">
    <property type="entry name" value="HIS_KIN"/>
    <property type="match status" value="1"/>
</dbReference>
<dbReference type="Gene3D" id="1.10.287.130">
    <property type="match status" value="1"/>
</dbReference>
<protein>
    <recommendedName>
        <fullName evidence="2">histidine kinase</fullName>
        <ecNumber evidence="2">2.7.13.3</ecNumber>
    </recommendedName>
</protein>
<gene>
    <name evidence="11" type="ORF">EHS25_001886</name>
</gene>
<keyword evidence="12" id="KW-1185">Reference proteome</keyword>
<dbReference type="SUPFAM" id="SSF47384">
    <property type="entry name" value="Homodimeric domain of signal transducing histidine kinase"/>
    <property type="match status" value="1"/>
</dbReference>
<dbReference type="CDD" id="cd00082">
    <property type="entry name" value="HisKA"/>
    <property type="match status" value="1"/>
</dbReference>